<name>A0A4Y7QM35_9AGAM</name>
<keyword evidence="8" id="KW-0808">Transferase</keyword>
<dbReference type="GO" id="GO:0046872">
    <property type="term" value="F:metal ion binding"/>
    <property type="evidence" value="ECO:0007669"/>
    <property type="project" value="UniProtKB-KW"/>
</dbReference>
<dbReference type="InterPro" id="IPR043133">
    <property type="entry name" value="GTP-CH-I_C/QueF"/>
</dbReference>
<evidence type="ECO:0000256" key="4">
    <source>
        <dbReference type="ARBA" id="ARBA00004763"/>
    </source>
</evidence>
<feature type="region of interest" description="Disordered" evidence="16">
    <location>
        <begin position="781"/>
        <end position="803"/>
    </location>
</feature>
<gene>
    <name evidence="18" type="ORF">BD410DRAFT_824747</name>
</gene>
<evidence type="ECO:0000256" key="9">
    <source>
        <dbReference type="ARBA" id="ARBA00022723"/>
    </source>
</evidence>
<evidence type="ECO:0000256" key="3">
    <source>
        <dbReference type="ARBA" id="ARBA00001946"/>
    </source>
</evidence>
<protein>
    <submittedName>
        <fullName evidence="18">Dihydropteroate synthase</fullName>
    </submittedName>
</protein>
<dbReference type="PROSITE" id="PS50972">
    <property type="entry name" value="PTERIN_BINDING"/>
    <property type="match status" value="1"/>
</dbReference>
<dbReference type="PANTHER" id="PTHR20941">
    <property type="entry name" value="FOLATE SYNTHESIS PROTEINS"/>
    <property type="match status" value="1"/>
</dbReference>
<dbReference type="CDD" id="cd00483">
    <property type="entry name" value="HPPK"/>
    <property type="match status" value="1"/>
</dbReference>
<proteinExistence type="inferred from homology"/>
<keyword evidence="10" id="KW-0547">Nucleotide-binding</keyword>
<keyword evidence="11" id="KW-0418">Kinase</keyword>
<dbReference type="SMART" id="SM00905">
    <property type="entry name" value="FolB"/>
    <property type="match status" value="2"/>
</dbReference>
<dbReference type="NCBIfam" id="TIGR01496">
    <property type="entry name" value="DHPS"/>
    <property type="match status" value="1"/>
</dbReference>
<evidence type="ECO:0000256" key="8">
    <source>
        <dbReference type="ARBA" id="ARBA00022679"/>
    </source>
</evidence>
<dbReference type="PANTHER" id="PTHR20941:SF1">
    <property type="entry name" value="FOLIC ACID SYNTHESIS PROTEIN FOL1"/>
    <property type="match status" value="1"/>
</dbReference>
<evidence type="ECO:0000256" key="11">
    <source>
        <dbReference type="ARBA" id="ARBA00022777"/>
    </source>
</evidence>
<keyword evidence="15" id="KW-0511">Multifunctional enzyme</keyword>
<dbReference type="STRING" id="50990.A0A4Y7QM35"/>
<comment type="pathway">
    <text evidence="5">Cofactor biosynthesis; tetrahydrofolate biosynthesis; 2-amino-4-hydroxy-6-hydroxymethyl-7,8-dihydropteridine diphosphate from 7,8-dihydroneopterin triphosphate: step 4/4.</text>
</comment>
<dbReference type="VEuPathDB" id="FungiDB:BD410DRAFT_824747"/>
<comment type="pathway">
    <text evidence="4">Cofactor biosynthesis; tetrahydrofolate biosynthesis; 7,8-dihydrofolate from 2-amino-4-hydroxy-6-hydroxymethyl-7,8-dihydropteridine diphosphate and 4-aminobenzoate: step 1/2.</text>
</comment>
<comment type="catalytic activity">
    <reaction evidence="2">
        <text>6-hydroxymethyl-7,8-dihydropterin + ATP = (7,8-dihydropterin-6-yl)methyl diphosphate + AMP + H(+)</text>
        <dbReference type="Rhea" id="RHEA:11412"/>
        <dbReference type="ChEBI" id="CHEBI:15378"/>
        <dbReference type="ChEBI" id="CHEBI:30616"/>
        <dbReference type="ChEBI" id="CHEBI:44841"/>
        <dbReference type="ChEBI" id="CHEBI:72950"/>
        <dbReference type="ChEBI" id="CHEBI:456215"/>
        <dbReference type="EC" id="2.7.6.3"/>
    </reaction>
</comment>
<dbReference type="Gene3D" id="3.20.20.20">
    <property type="entry name" value="Dihydropteroate synthase-like"/>
    <property type="match status" value="1"/>
</dbReference>
<dbReference type="NCBIfam" id="TIGR01498">
    <property type="entry name" value="folK"/>
    <property type="match status" value="1"/>
</dbReference>
<dbReference type="Gene3D" id="3.30.70.560">
    <property type="entry name" value="7,8-Dihydro-6-hydroxymethylpterin-pyrophosphokinase HPPK"/>
    <property type="match status" value="1"/>
</dbReference>
<dbReference type="Pfam" id="PF01288">
    <property type="entry name" value="HPPK"/>
    <property type="match status" value="1"/>
</dbReference>
<feature type="compositionally biased region" description="Basic and acidic residues" evidence="16">
    <location>
        <begin position="793"/>
        <end position="803"/>
    </location>
</feature>
<evidence type="ECO:0000256" key="16">
    <source>
        <dbReference type="SAM" id="MobiDB-lite"/>
    </source>
</evidence>
<dbReference type="Pfam" id="PF00809">
    <property type="entry name" value="Pterin_bind"/>
    <property type="match status" value="2"/>
</dbReference>
<dbReference type="EMBL" id="ML170158">
    <property type="protein sequence ID" value="TDL27980.1"/>
    <property type="molecule type" value="Genomic_DNA"/>
</dbReference>
<keyword evidence="14" id="KW-0289">Folate biosynthesis</keyword>
<dbReference type="GO" id="GO:0005740">
    <property type="term" value="C:mitochondrial envelope"/>
    <property type="evidence" value="ECO:0007669"/>
    <property type="project" value="TreeGrafter"/>
</dbReference>
<dbReference type="UniPathway" id="UPA00077">
    <property type="reaction ID" value="UER00155"/>
</dbReference>
<dbReference type="Gene3D" id="3.30.1130.10">
    <property type="match status" value="2"/>
</dbReference>
<keyword evidence="19" id="KW-1185">Reference proteome</keyword>
<dbReference type="GO" id="GO:0003848">
    <property type="term" value="F:2-amino-4-hydroxy-6-hydroxymethyldihydropteridine diphosphokinase activity"/>
    <property type="evidence" value="ECO:0007669"/>
    <property type="project" value="UniProtKB-EC"/>
</dbReference>
<dbReference type="GO" id="GO:0005524">
    <property type="term" value="F:ATP binding"/>
    <property type="evidence" value="ECO:0007669"/>
    <property type="project" value="UniProtKB-KW"/>
</dbReference>
<dbReference type="InterPro" id="IPR006157">
    <property type="entry name" value="FolB_dom"/>
</dbReference>
<organism evidence="18 19">
    <name type="scientific">Rickenella mellea</name>
    <dbReference type="NCBI Taxonomy" id="50990"/>
    <lineage>
        <taxon>Eukaryota</taxon>
        <taxon>Fungi</taxon>
        <taxon>Dikarya</taxon>
        <taxon>Basidiomycota</taxon>
        <taxon>Agaricomycotina</taxon>
        <taxon>Agaricomycetes</taxon>
        <taxon>Hymenochaetales</taxon>
        <taxon>Rickenellaceae</taxon>
        <taxon>Rickenella</taxon>
    </lineage>
</organism>
<evidence type="ECO:0000256" key="15">
    <source>
        <dbReference type="ARBA" id="ARBA00023268"/>
    </source>
</evidence>
<evidence type="ECO:0000256" key="14">
    <source>
        <dbReference type="ARBA" id="ARBA00022909"/>
    </source>
</evidence>
<dbReference type="GO" id="GO:0046654">
    <property type="term" value="P:tetrahydrofolate biosynthetic process"/>
    <property type="evidence" value="ECO:0007669"/>
    <property type="project" value="UniProtKB-UniPathway"/>
</dbReference>
<comment type="similarity">
    <text evidence="6">In the N-terminal section; belongs to the DHNA family.</text>
</comment>
<comment type="cofactor">
    <cofactor evidence="3">
        <name>Mg(2+)</name>
        <dbReference type="ChEBI" id="CHEBI:18420"/>
    </cofactor>
</comment>
<evidence type="ECO:0000256" key="7">
    <source>
        <dbReference type="ARBA" id="ARBA00009951"/>
    </source>
</evidence>
<feature type="compositionally biased region" description="Polar residues" evidence="16">
    <location>
        <begin position="782"/>
        <end position="792"/>
    </location>
</feature>
<evidence type="ECO:0000256" key="5">
    <source>
        <dbReference type="ARBA" id="ARBA00005051"/>
    </source>
</evidence>
<keyword evidence="12" id="KW-0067">ATP-binding</keyword>
<dbReference type="InterPro" id="IPR006390">
    <property type="entry name" value="DHP_synth_dom"/>
</dbReference>
<dbReference type="InterPro" id="IPR000550">
    <property type="entry name" value="Hppk"/>
</dbReference>
<evidence type="ECO:0000256" key="1">
    <source>
        <dbReference type="ARBA" id="ARBA00000012"/>
    </source>
</evidence>
<evidence type="ECO:0000259" key="17">
    <source>
        <dbReference type="PROSITE" id="PS50972"/>
    </source>
</evidence>
<dbReference type="Pfam" id="PF02152">
    <property type="entry name" value="FolB"/>
    <property type="match status" value="2"/>
</dbReference>
<dbReference type="InterPro" id="IPR045031">
    <property type="entry name" value="DHP_synth-like"/>
</dbReference>
<keyword evidence="9" id="KW-0479">Metal-binding</keyword>
<evidence type="ECO:0000256" key="2">
    <source>
        <dbReference type="ARBA" id="ARBA00000198"/>
    </source>
</evidence>
<evidence type="ECO:0000256" key="12">
    <source>
        <dbReference type="ARBA" id="ARBA00022840"/>
    </source>
</evidence>
<reference evidence="18 19" key="1">
    <citation type="submission" date="2018-06" db="EMBL/GenBank/DDBJ databases">
        <title>A transcriptomic atlas of mushroom development highlights an independent origin of complex multicellularity.</title>
        <authorList>
            <consortium name="DOE Joint Genome Institute"/>
            <person name="Krizsan K."/>
            <person name="Almasi E."/>
            <person name="Merenyi Z."/>
            <person name="Sahu N."/>
            <person name="Viragh M."/>
            <person name="Koszo T."/>
            <person name="Mondo S."/>
            <person name="Kiss B."/>
            <person name="Balint B."/>
            <person name="Kues U."/>
            <person name="Barry K."/>
            <person name="Hegedus J.C."/>
            <person name="Henrissat B."/>
            <person name="Johnson J."/>
            <person name="Lipzen A."/>
            <person name="Ohm R."/>
            <person name="Nagy I."/>
            <person name="Pangilinan J."/>
            <person name="Yan J."/>
            <person name="Xiong Y."/>
            <person name="Grigoriev I.V."/>
            <person name="Hibbett D.S."/>
            <person name="Nagy L.G."/>
        </authorList>
    </citation>
    <scope>NUCLEOTIDE SEQUENCE [LARGE SCALE GENOMIC DNA]</scope>
    <source>
        <strain evidence="18 19">SZMC22713</strain>
    </source>
</reference>
<dbReference type="SUPFAM" id="SSF51717">
    <property type="entry name" value="Dihydropteroate synthetase-like"/>
    <property type="match status" value="1"/>
</dbReference>
<dbReference type="PROSITE" id="PS00793">
    <property type="entry name" value="DHPS_2"/>
    <property type="match status" value="1"/>
</dbReference>
<dbReference type="SUPFAM" id="SSF55620">
    <property type="entry name" value="Tetrahydrobiopterin biosynthesis enzymes-like"/>
    <property type="match status" value="2"/>
</dbReference>
<evidence type="ECO:0000256" key="13">
    <source>
        <dbReference type="ARBA" id="ARBA00022842"/>
    </source>
</evidence>
<dbReference type="AlphaFoldDB" id="A0A4Y7QM35"/>
<accession>A0A4Y7QM35</accession>
<dbReference type="InterPro" id="IPR035907">
    <property type="entry name" value="Hppk_sf"/>
</dbReference>
<comment type="catalytic activity">
    <reaction evidence="1">
        <text>(7,8-dihydropterin-6-yl)methyl diphosphate + 4-aminobenzoate = 7,8-dihydropteroate + diphosphate</text>
        <dbReference type="Rhea" id="RHEA:19949"/>
        <dbReference type="ChEBI" id="CHEBI:17836"/>
        <dbReference type="ChEBI" id="CHEBI:17839"/>
        <dbReference type="ChEBI" id="CHEBI:33019"/>
        <dbReference type="ChEBI" id="CHEBI:72950"/>
        <dbReference type="EC" id="2.5.1.15"/>
    </reaction>
</comment>
<feature type="domain" description="Pterin-binding" evidence="17">
    <location>
        <begin position="495"/>
        <end position="839"/>
    </location>
</feature>
<evidence type="ECO:0000313" key="18">
    <source>
        <dbReference type="EMBL" id="TDL27980.1"/>
    </source>
</evidence>
<dbReference type="PROSITE" id="PS00794">
    <property type="entry name" value="HPPK"/>
    <property type="match status" value="1"/>
</dbReference>
<dbReference type="GO" id="GO:0004156">
    <property type="term" value="F:dihydropteroate synthase activity"/>
    <property type="evidence" value="ECO:0007669"/>
    <property type="project" value="UniProtKB-EC"/>
</dbReference>
<dbReference type="GO" id="GO:0016301">
    <property type="term" value="F:kinase activity"/>
    <property type="evidence" value="ECO:0007669"/>
    <property type="project" value="UniProtKB-KW"/>
</dbReference>
<dbReference type="InterPro" id="IPR011005">
    <property type="entry name" value="Dihydropteroate_synth-like_sf"/>
</dbReference>
<sequence length="846" mass="92714">MSHEDHVKVNGLSFTMQVKHKPWSNDDQSYPKQTVKVSVDIVHDITTAAASDDYTTSVDYVTICAAVQAVCNREPPADTQNLSLIEELAEELAAACMKDSPNIWMVIIEVELPKGVLSAGGAGVRITRTRDGRKSEMDCFYIKKWQVRTFIGAHEHELRESQPIVIDLSIDRDPKSYKRFDIFPWLTTALQKFMELNVYRTAETIAAELIKKSFELLKEGTSSVTVELSKPVALLVADTAQITLTRSKFDLEGPSSPYGNPPGVSFSAIAIGSNVGDRFKNIETALRVLENPSNESAFDTITKGNAGLVTVTNTSFMYETSPMYVLGQPNFINCACMVTTTLSATELLKLLKAVESFVGRVPGERFGPRIVDLDVITFNSETIDTRSETERENLENLDGHLVVPHPRMLEREFVLRPLNDIIPDWLHPHVHAPIRILLDRLLQSKPPNEPPMSKVIPFPSYNPESENFGIHVPSTLSYWVLPSLAGSPGSSKTRTYLMATLNTTPDSFSDGGLHTDLTAAMSFVSKSVAGGADIIDIGGYSTRPGAAFVSIEEEIKRVVPVILAIRESSDEKISTILISIDTFRPEVARAAVRAGANCINDVHAFSGPGYPPPANWEANFANMRDLARSLAVPVIMMHSRGDAGSNKDYSDYPKRKRSNVGQVIDGIRIELGQKVQRAIQGSGGVRRWLVMVDPGVGFSKTTEDNLEILRHASSITADEPFDRDLVPFTFQQAIVSTRSPPAALPPLLDRPREPLVTSQPSLAGFPLLIGASRKSFLGKILSQPSRSSNSEGKSLEHPGRETNPNERVYATAATVACAVQQGAAVVRVHDVEEMADVVKIASALWI</sequence>
<dbReference type="InterPro" id="IPR000489">
    <property type="entry name" value="Pterin-binding_dom"/>
</dbReference>
<keyword evidence="13" id="KW-0460">Magnesium</keyword>
<dbReference type="GO" id="GO:0004150">
    <property type="term" value="F:dihydroneopterin aldolase activity"/>
    <property type="evidence" value="ECO:0007669"/>
    <property type="project" value="InterPro"/>
</dbReference>
<evidence type="ECO:0000256" key="10">
    <source>
        <dbReference type="ARBA" id="ARBA00022741"/>
    </source>
</evidence>
<evidence type="ECO:0000313" key="19">
    <source>
        <dbReference type="Proteomes" id="UP000294933"/>
    </source>
</evidence>
<evidence type="ECO:0000256" key="6">
    <source>
        <dbReference type="ARBA" id="ARBA00009640"/>
    </source>
</evidence>
<dbReference type="Proteomes" id="UP000294933">
    <property type="component" value="Unassembled WGS sequence"/>
</dbReference>
<comment type="similarity">
    <text evidence="7">In the C-terminal section; belongs to the DHPS family.</text>
</comment>
<dbReference type="OrthoDB" id="615426at2759"/>
<dbReference type="SUPFAM" id="SSF55083">
    <property type="entry name" value="6-hydroxymethyl-7,8-dihydropterin pyrophosphokinase, HPPK"/>
    <property type="match status" value="1"/>
</dbReference>
<dbReference type="GO" id="GO:0046656">
    <property type="term" value="P:folic acid biosynthetic process"/>
    <property type="evidence" value="ECO:0007669"/>
    <property type="project" value="UniProtKB-KW"/>
</dbReference>